<dbReference type="Gene3D" id="3.40.50.720">
    <property type="entry name" value="NAD(P)-binding Rossmann-like Domain"/>
    <property type="match status" value="1"/>
</dbReference>
<dbReference type="CDD" id="cd01065">
    <property type="entry name" value="NAD_bind_Shikimate_DH"/>
    <property type="match status" value="1"/>
</dbReference>
<name>A0A2S0M5P8_MEGEL</name>
<feature type="binding site" evidence="7">
    <location>
        <begin position="13"/>
        <end position="15"/>
    </location>
    <ligand>
        <name>shikimate</name>
        <dbReference type="ChEBI" id="CHEBI:36208"/>
    </ligand>
</feature>
<keyword evidence="3 7" id="KW-0028">Amino-acid biosynthesis</keyword>
<sequence>MKLGVIGAKLGHTASPAIHEKLFRILQVEGQHQYGVLEMDRNDIPNELQRLRDEGYTGANVTIPYKLDVMPYLTEISREARIIGAVNTLHFTDNGIFGYNTDYSGFGRSLDHAGIDVKAKDCVVLGSGGAARAIIQYLSDAGAKAITVVSRHPHSKTEFDAFIQRIGADTIDYQDLEHSQGGDVLVNCTPVGMFPDVNGCPVSERLIAAFPAVVDIVYNPKNTQLLQAARRHGAKTLNGMYMLVAQAIGSEEIWMGRTIDSSVIEQIAKEMEHYYE</sequence>
<feature type="binding site" evidence="7">
    <location>
        <position position="102"/>
    </location>
    <ligand>
        <name>shikimate</name>
        <dbReference type="ChEBI" id="CHEBI:36208"/>
    </ligand>
</feature>
<evidence type="ECO:0000256" key="1">
    <source>
        <dbReference type="ARBA" id="ARBA00004871"/>
    </source>
</evidence>
<feature type="binding site" evidence="7">
    <location>
        <position position="239"/>
    </location>
    <ligand>
        <name>NADP(+)</name>
        <dbReference type="ChEBI" id="CHEBI:58349"/>
    </ligand>
</feature>
<dbReference type="HAMAP" id="MF_00222">
    <property type="entry name" value="Shikimate_DH_AroE"/>
    <property type="match status" value="1"/>
</dbReference>
<keyword evidence="6 7" id="KW-0057">Aromatic amino acid biosynthesis</keyword>
<dbReference type="GO" id="GO:0009423">
    <property type="term" value="P:chorismate biosynthetic process"/>
    <property type="evidence" value="ECO:0007669"/>
    <property type="project" value="UniProtKB-UniRule"/>
</dbReference>
<dbReference type="InterPro" id="IPR036291">
    <property type="entry name" value="NAD(P)-bd_dom_sf"/>
</dbReference>
<comment type="similarity">
    <text evidence="7">Belongs to the shikimate dehydrogenase family.</text>
</comment>
<gene>
    <name evidence="7 10" type="primary">aroE</name>
    <name evidence="10" type="ORF">C6Y28_03645</name>
</gene>
<dbReference type="InterPro" id="IPR013708">
    <property type="entry name" value="Shikimate_DH-bd_N"/>
</dbReference>
<dbReference type="GO" id="GO:0008652">
    <property type="term" value="P:amino acid biosynthetic process"/>
    <property type="evidence" value="ECO:0007669"/>
    <property type="project" value="UniProtKB-KW"/>
</dbReference>
<dbReference type="SUPFAM" id="SSF53223">
    <property type="entry name" value="Aminoacid dehydrogenase-like, N-terminal domain"/>
    <property type="match status" value="1"/>
</dbReference>
<accession>A0A2S0M5P8</accession>
<dbReference type="PANTHER" id="PTHR21089">
    <property type="entry name" value="SHIKIMATE DEHYDROGENASE"/>
    <property type="match status" value="1"/>
</dbReference>
<evidence type="ECO:0000256" key="6">
    <source>
        <dbReference type="ARBA" id="ARBA00023141"/>
    </source>
</evidence>
<dbReference type="OrthoDB" id="9792692at2"/>
<evidence type="ECO:0000313" key="11">
    <source>
        <dbReference type="Proteomes" id="UP000238358"/>
    </source>
</evidence>
<reference evidence="10 11" key="1">
    <citation type="journal article" date="2018" name="Genome Announc.">
        <title>Complete genomes of two Megasphaera elsdenii strains, NCIMB 702410 and ATCC 25940.</title>
        <authorList>
            <person name="Hatmaker E.A."/>
            <person name="O'Dell K."/>
            <person name="Riley L.A."/>
            <person name="Klingeman D.M."/>
            <person name="Guss A.M."/>
        </authorList>
    </citation>
    <scope>NUCLEOTIDE SEQUENCE [LARGE SCALE GENOMIC DNA]</scope>
    <source>
        <strain evidence="10 11">NCIMB702410</strain>
    </source>
</reference>
<comment type="function">
    <text evidence="7">Involved in the biosynthesis of the chorismate, which leads to the biosynthesis of aromatic amino acids. Catalyzes the reversible NADPH linked reduction of 3-dehydroshikimate (DHSA) to yield shikimate (SA).</text>
</comment>
<dbReference type="RefSeq" id="WP_027894970.1">
    <property type="nucleotide sequence ID" value="NZ_CP027569.1"/>
</dbReference>
<comment type="caution">
    <text evidence="7">Lacks conserved residue(s) required for the propagation of feature annotation.</text>
</comment>
<dbReference type="GO" id="GO:0019632">
    <property type="term" value="P:shikimate metabolic process"/>
    <property type="evidence" value="ECO:0007669"/>
    <property type="project" value="InterPro"/>
</dbReference>
<evidence type="ECO:0000256" key="7">
    <source>
        <dbReference type="HAMAP-Rule" id="MF_00222"/>
    </source>
</evidence>
<dbReference type="InterPro" id="IPR046346">
    <property type="entry name" value="Aminoacid_DH-like_N_sf"/>
</dbReference>
<dbReference type="InterPro" id="IPR028939">
    <property type="entry name" value="P5C_Rdtase_cat_N"/>
</dbReference>
<dbReference type="Gene3D" id="3.40.50.10860">
    <property type="entry name" value="Leucine Dehydrogenase, chain A, domain 1"/>
    <property type="match status" value="1"/>
</dbReference>
<comment type="pathway">
    <text evidence="1 7">Metabolic intermediate biosynthesis; chorismate biosynthesis; chorismate from D-erythrose 4-phosphate and phosphoenolpyruvate: step 4/7.</text>
</comment>
<keyword evidence="5 7" id="KW-0560">Oxidoreductase</keyword>
<proteinExistence type="inferred from homology"/>
<protein>
    <recommendedName>
        <fullName evidence="2 7">Shikimate dehydrogenase (NADP(+))</fullName>
        <shortName evidence="7">SDH</shortName>
        <ecNumber evidence="2 7">1.1.1.25</ecNumber>
    </recommendedName>
</protein>
<dbReference type="Pfam" id="PF08501">
    <property type="entry name" value="Shikimate_dh_N"/>
    <property type="match status" value="1"/>
</dbReference>
<dbReference type="NCBIfam" id="TIGR00507">
    <property type="entry name" value="aroE"/>
    <property type="match status" value="1"/>
</dbReference>
<dbReference type="UniPathway" id="UPA00053">
    <property type="reaction ID" value="UER00087"/>
</dbReference>
<dbReference type="GO" id="GO:0009073">
    <property type="term" value="P:aromatic amino acid family biosynthetic process"/>
    <property type="evidence" value="ECO:0007669"/>
    <property type="project" value="UniProtKB-KW"/>
</dbReference>
<keyword evidence="4 7" id="KW-0521">NADP</keyword>
<dbReference type="InterPro" id="IPR011342">
    <property type="entry name" value="Shikimate_DH"/>
</dbReference>
<evidence type="ECO:0000313" key="10">
    <source>
        <dbReference type="EMBL" id="AVO26777.1"/>
    </source>
</evidence>
<feature type="active site" description="Proton acceptor" evidence="7">
    <location>
        <position position="66"/>
    </location>
</feature>
<feature type="domain" description="Shikimate dehydrogenase substrate binding N-terminal" evidence="9">
    <location>
        <begin position="5"/>
        <end position="89"/>
    </location>
</feature>
<feature type="binding site" evidence="7">
    <location>
        <begin position="126"/>
        <end position="130"/>
    </location>
    <ligand>
        <name>NADP(+)</name>
        <dbReference type="ChEBI" id="CHEBI:58349"/>
    </ligand>
</feature>
<evidence type="ECO:0000259" key="8">
    <source>
        <dbReference type="Pfam" id="PF03807"/>
    </source>
</evidence>
<feature type="domain" description="Pyrroline-5-carboxylate reductase catalytic N-terminal" evidence="8">
    <location>
        <begin position="124"/>
        <end position="198"/>
    </location>
</feature>
<dbReference type="GO" id="GO:0050661">
    <property type="term" value="F:NADP binding"/>
    <property type="evidence" value="ECO:0007669"/>
    <property type="project" value="InterPro"/>
</dbReference>
<dbReference type="Pfam" id="PF03807">
    <property type="entry name" value="F420_oxidored"/>
    <property type="match status" value="1"/>
</dbReference>
<feature type="binding site" evidence="7">
    <location>
        <position position="62"/>
    </location>
    <ligand>
        <name>shikimate</name>
        <dbReference type="ChEBI" id="CHEBI:36208"/>
    </ligand>
</feature>
<dbReference type="SUPFAM" id="SSF51735">
    <property type="entry name" value="NAD(P)-binding Rossmann-fold domains"/>
    <property type="match status" value="1"/>
</dbReference>
<organism evidence="10 11">
    <name type="scientific">Megasphaera elsdenii</name>
    <dbReference type="NCBI Taxonomy" id="907"/>
    <lineage>
        <taxon>Bacteria</taxon>
        <taxon>Bacillati</taxon>
        <taxon>Bacillota</taxon>
        <taxon>Negativicutes</taxon>
        <taxon>Veillonellales</taxon>
        <taxon>Veillonellaceae</taxon>
        <taxon>Megasphaera</taxon>
    </lineage>
</organism>
<dbReference type="PANTHER" id="PTHR21089:SF1">
    <property type="entry name" value="BIFUNCTIONAL 3-DEHYDROQUINATE DEHYDRATASE_SHIKIMATE DEHYDROGENASE, CHLOROPLASTIC"/>
    <property type="match status" value="1"/>
</dbReference>
<dbReference type="GO" id="GO:0005829">
    <property type="term" value="C:cytosol"/>
    <property type="evidence" value="ECO:0007669"/>
    <property type="project" value="TreeGrafter"/>
</dbReference>
<evidence type="ECO:0000256" key="2">
    <source>
        <dbReference type="ARBA" id="ARBA00012962"/>
    </source>
</evidence>
<comment type="subunit">
    <text evidence="7">Homodimer.</text>
</comment>
<feature type="binding site" evidence="7">
    <location>
        <position position="216"/>
    </location>
    <ligand>
        <name>NADP(+)</name>
        <dbReference type="ChEBI" id="CHEBI:58349"/>
    </ligand>
</feature>
<dbReference type="InterPro" id="IPR022893">
    <property type="entry name" value="Shikimate_DH_fam"/>
</dbReference>
<feature type="binding site" evidence="7">
    <location>
        <position position="246"/>
    </location>
    <ligand>
        <name>shikimate</name>
        <dbReference type="ChEBI" id="CHEBI:36208"/>
    </ligand>
</feature>
<dbReference type="EMBL" id="CP027569">
    <property type="protein sequence ID" value="AVO26777.1"/>
    <property type="molecule type" value="Genomic_DNA"/>
</dbReference>
<evidence type="ECO:0000259" key="9">
    <source>
        <dbReference type="Pfam" id="PF08501"/>
    </source>
</evidence>
<dbReference type="EC" id="1.1.1.25" evidence="2 7"/>
<evidence type="ECO:0000256" key="5">
    <source>
        <dbReference type="ARBA" id="ARBA00023002"/>
    </source>
</evidence>
<dbReference type="AlphaFoldDB" id="A0A2S0M5P8"/>
<feature type="binding site" evidence="7">
    <location>
        <position position="218"/>
    </location>
    <ligand>
        <name>shikimate</name>
        <dbReference type="ChEBI" id="CHEBI:36208"/>
    </ligand>
</feature>
<evidence type="ECO:0000256" key="4">
    <source>
        <dbReference type="ARBA" id="ARBA00022857"/>
    </source>
</evidence>
<dbReference type="GO" id="GO:0004764">
    <property type="term" value="F:shikimate 3-dehydrogenase (NADP+) activity"/>
    <property type="evidence" value="ECO:0007669"/>
    <property type="project" value="UniProtKB-UniRule"/>
</dbReference>
<dbReference type="Proteomes" id="UP000238358">
    <property type="component" value="Chromosome"/>
</dbReference>
<comment type="catalytic activity">
    <reaction evidence="7">
        <text>shikimate + NADP(+) = 3-dehydroshikimate + NADPH + H(+)</text>
        <dbReference type="Rhea" id="RHEA:17737"/>
        <dbReference type="ChEBI" id="CHEBI:15378"/>
        <dbReference type="ChEBI" id="CHEBI:16630"/>
        <dbReference type="ChEBI" id="CHEBI:36208"/>
        <dbReference type="ChEBI" id="CHEBI:57783"/>
        <dbReference type="ChEBI" id="CHEBI:58349"/>
        <dbReference type="EC" id="1.1.1.25"/>
    </reaction>
</comment>
<evidence type="ECO:0000256" key="3">
    <source>
        <dbReference type="ARBA" id="ARBA00022605"/>
    </source>
</evidence>
<feature type="binding site" evidence="7">
    <location>
        <position position="87"/>
    </location>
    <ligand>
        <name>shikimate</name>
        <dbReference type="ChEBI" id="CHEBI:36208"/>
    </ligand>
</feature>